<feature type="transmembrane region" description="Helical" evidence="1">
    <location>
        <begin position="268"/>
        <end position="295"/>
    </location>
</feature>
<accession>A0A7S3PH18</accession>
<sequence>MVIFDYKGITESDNAENENGRFYFSQHVVDHIGSHAYWSKHTDLRFWRTLETNHPEDVIFISLLLSLLVAKQGPIELVGMAYEDAITHLRQVAPVIGISETAEEKATIFIWPDFYFDIADVSVSASLRIGNDCNAISILCRCKNKDVYSSWGFTSFETTRLAMVIQGILEKNILQKSRHIFTAHMFGLGAYIRDNDNPFIVGEIFFALSLFFLGGMFFPVNLPRFKVVAFILTLPLLVYMIFAAKFLHDASHDTRHQRRDRPLDESRLGSLGIVYYIIWGGVLLVTTWLVVLVAYKVLLSVVGTQSAIGKGIFLCFSLMLSIPFLSFNFDKMIN</sequence>
<evidence type="ECO:0000313" key="2">
    <source>
        <dbReference type="EMBL" id="CAE0435294.1"/>
    </source>
</evidence>
<reference evidence="2" key="1">
    <citation type="submission" date="2021-01" db="EMBL/GenBank/DDBJ databases">
        <authorList>
            <person name="Corre E."/>
            <person name="Pelletier E."/>
            <person name="Niang G."/>
            <person name="Scheremetjew M."/>
            <person name="Finn R."/>
            <person name="Kale V."/>
            <person name="Holt S."/>
            <person name="Cochrane G."/>
            <person name="Meng A."/>
            <person name="Brown T."/>
            <person name="Cohen L."/>
        </authorList>
    </citation>
    <scope>NUCLEOTIDE SEQUENCE</scope>
    <source>
        <strain evidence="2">GSBS06</strain>
    </source>
</reference>
<protein>
    <submittedName>
        <fullName evidence="2">Uncharacterized protein</fullName>
    </submittedName>
</protein>
<name>A0A7S3PH18_9STRA</name>
<feature type="transmembrane region" description="Helical" evidence="1">
    <location>
        <begin position="199"/>
        <end position="221"/>
    </location>
</feature>
<dbReference type="AlphaFoldDB" id="A0A7S3PH18"/>
<organism evidence="2">
    <name type="scientific">Aplanochytrium stocchinoi</name>
    <dbReference type="NCBI Taxonomy" id="215587"/>
    <lineage>
        <taxon>Eukaryota</taxon>
        <taxon>Sar</taxon>
        <taxon>Stramenopiles</taxon>
        <taxon>Bigyra</taxon>
        <taxon>Labyrinthulomycetes</taxon>
        <taxon>Thraustochytrida</taxon>
        <taxon>Thraustochytriidae</taxon>
        <taxon>Aplanochytrium</taxon>
    </lineage>
</organism>
<feature type="transmembrane region" description="Helical" evidence="1">
    <location>
        <begin position="307"/>
        <end position="329"/>
    </location>
</feature>
<keyword evidence="1" id="KW-0812">Transmembrane</keyword>
<keyword evidence="1" id="KW-0472">Membrane</keyword>
<keyword evidence="1" id="KW-1133">Transmembrane helix</keyword>
<gene>
    <name evidence="2" type="ORF">ASTO00021_LOCUS5574</name>
</gene>
<proteinExistence type="predicted"/>
<dbReference type="EMBL" id="HBIN01007592">
    <property type="protein sequence ID" value="CAE0435294.1"/>
    <property type="molecule type" value="Transcribed_RNA"/>
</dbReference>
<feature type="transmembrane region" description="Helical" evidence="1">
    <location>
        <begin position="227"/>
        <end position="247"/>
    </location>
</feature>
<evidence type="ECO:0000256" key="1">
    <source>
        <dbReference type="SAM" id="Phobius"/>
    </source>
</evidence>